<dbReference type="InterPro" id="IPR052345">
    <property type="entry name" value="Rad_response_metalloprotease"/>
</dbReference>
<dbReference type="PANTHER" id="PTHR43236">
    <property type="entry name" value="ANTITOXIN HIGA1"/>
    <property type="match status" value="1"/>
</dbReference>
<dbReference type="Gene3D" id="1.10.10.2910">
    <property type="match status" value="1"/>
</dbReference>
<dbReference type="InterPro" id="IPR001387">
    <property type="entry name" value="Cro/C1-type_HTH"/>
</dbReference>
<dbReference type="AlphaFoldDB" id="A0A2J7TIA4"/>
<organism evidence="2 3">
    <name type="scientific">Methylocella silvestris</name>
    <dbReference type="NCBI Taxonomy" id="199596"/>
    <lineage>
        <taxon>Bacteria</taxon>
        <taxon>Pseudomonadati</taxon>
        <taxon>Pseudomonadota</taxon>
        <taxon>Alphaproteobacteria</taxon>
        <taxon>Hyphomicrobiales</taxon>
        <taxon>Beijerinckiaceae</taxon>
        <taxon>Methylocella</taxon>
    </lineage>
</organism>
<reference evidence="2 3" key="1">
    <citation type="submission" date="2017-10" db="EMBL/GenBank/DDBJ databases">
        <title>Genome announcement of Methylocella silvestris TVC from permafrost.</title>
        <authorList>
            <person name="Wang J."/>
            <person name="Geng K."/>
            <person name="Ul-Haque F."/>
            <person name="Crombie A.T."/>
            <person name="Street L.E."/>
            <person name="Wookey P.A."/>
            <person name="Murrell J.C."/>
            <person name="Pratscher J."/>
        </authorList>
    </citation>
    <scope>NUCLEOTIDE SEQUENCE [LARGE SCALE GENOMIC DNA]</scope>
    <source>
        <strain evidence="2 3">TVC</strain>
    </source>
</reference>
<dbReference type="CDD" id="cd00093">
    <property type="entry name" value="HTH_XRE"/>
    <property type="match status" value="1"/>
</dbReference>
<dbReference type="Proteomes" id="UP000236286">
    <property type="component" value="Unassembled WGS sequence"/>
</dbReference>
<evidence type="ECO:0000313" key="3">
    <source>
        <dbReference type="Proteomes" id="UP000236286"/>
    </source>
</evidence>
<dbReference type="RefSeq" id="WP_102843359.1">
    <property type="nucleotide sequence ID" value="NZ_PDZR01000007.1"/>
</dbReference>
<name>A0A2J7TIA4_METSI</name>
<dbReference type="GO" id="GO:0003677">
    <property type="term" value="F:DNA binding"/>
    <property type="evidence" value="ECO:0007669"/>
    <property type="project" value="UniProtKB-KW"/>
</dbReference>
<feature type="domain" description="HTH cro/C1-type" evidence="1">
    <location>
        <begin position="11"/>
        <end position="73"/>
    </location>
</feature>
<protein>
    <submittedName>
        <fullName evidence="2">DNA-binding protein</fullName>
    </submittedName>
</protein>
<proteinExistence type="predicted"/>
<gene>
    <name evidence="2" type="ORF">CR492_08780</name>
</gene>
<dbReference type="InterPro" id="IPR010359">
    <property type="entry name" value="IrrE_HExxH"/>
</dbReference>
<sequence length="421" mass="46611">MAKAENINSDILAWARKSAGLSLDDAATRLGIASTETISAADKLEELETGAKFPTRSQLAKFAAVYRRPLITFYMKQPPQKGERGEDFRTLTGNVSNRENAMLDALLRDIHARQEMVRSLREDEEDVEPLAFVGSRNIRDGVPSVVESISKALGVSEGRKDGRNGSPDDFFRELRNRAERIGVFVLLVGDLGSHHSAISETVFRGFTIADRIAPFVVINDQDAKSARAFTLLHELAHIWLGQTGVSGTPYVGEPRAAISKIEQFCNDVAGAFLLPDSAFPSEKSNDFKADRNAVMHEIERIAASWSVSEPMVAYRLNRLGWITPTVYRELQATYAARWHAIKLKDKSKANETEGGPSYYVVKQFKLGNALVDLVRRTVRNNELSHTKAAKVLGVNPGSVEPLLRRFESRRGAVVPDFGSKI</sequence>
<dbReference type="EMBL" id="PDZR01000007">
    <property type="protein sequence ID" value="PNG26477.1"/>
    <property type="molecule type" value="Genomic_DNA"/>
</dbReference>
<keyword evidence="2" id="KW-0238">DNA-binding</keyword>
<dbReference type="SMART" id="SM00530">
    <property type="entry name" value="HTH_XRE"/>
    <property type="match status" value="1"/>
</dbReference>
<dbReference type="PANTHER" id="PTHR43236:SF2">
    <property type="entry name" value="BLL0069 PROTEIN"/>
    <property type="match status" value="1"/>
</dbReference>
<dbReference type="OrthoDB" id="9796786at2"/>
<evidence type="ECO:0000313" key="2">
    <source>
        <dbReference type="EMBL" id="PNG26477.1"/>
    </source>
</evidence>
<dbReference type="Pfam" id="PF06114">
    <property type="entry name" value="Peptidase_M78"/>
    <property type="match status" value="1"/>
</dbReference>
<comment type="caution">
    <text evidence="2">The sequence shown here is derived from an EMBL/GenBank/DDBJ whole genome shotgun (WGS) entry which is preliminary data.</text>
</comment>
<accession>A0A2J7TIA4</accession>
<evidence type="ECO:0000259" key="1">
    <source>
        <dbReference type="SMART" id="SM00530"/>
    </source>
</evidence>